<gene>
    <name evidence="5" type="ORF">LY90DRAFT_506672</name>
</gene>
<dbReference type="Pfam" id="PF22621">
    <property type="entry name" value="CurL-like_PKS_C"/>
    <property type="match status" value="1"/>
</dbReference>
<comment type="caution">
    <text evidence="5">The sequence shown here is derived from an EMBL/GenBank/DDBJ whole genome shotgun (WGS) entry which is preliminary data.</text>
</comment>
<proteinExistence type="predicted"/>
<feature type="domain" description="Ketosynthase family 3 (KS3)" evidence="4">
    <location>
        <begin position="1"/>
        <end position="125"/>
    </location>
</feature>
<dbReference type="GO" id="GO:0004312">
    <property type="term" value="F:fatty acid synthase activity"/>
    <property type="evidence" value="ECO:0007669"/>
    <property type="project" value="TreeGrafter"/>
</dbReference>
<keyword evidence="2" id="KW-0597">Phosphoprotein</keyword>
<dbReference type="EMBL" id="MCOG01000072">
    <property type="protein sequence ID" value="ORY56754.1"/>
    <property type="molecule type" value="Genomic_DNA"/>
</dbReference>
<dbReference type="InterPro" id="IPR020841">
    <property type="entry name" value="PKS_Beta-ketoAc_synthase_dom"/>
</dbReference>
<evidence type="ECO:0000256" key="3">
    <source>
        <dbReference type="SAM" id="MobiDB-lite"/>
    </source>
</evidence>
<dbReference type="PANTHER" id="PTHR43775">
    <property type="entry name" value="FATTY ACID SYNTHASE"/>
    <property type="match status" value="1"/>
</dbReference>
<protein>
    <recommendedName>
        <fullName evidence="4">Ketosynthase family 3 (KS3) domain-containing protein</fullName>
    </recommendedName>
</protein>
<evidence type="ECO:0000256" key="1">
    <source>
        <dbReference type="ARBA" id="ARBA00022450"/>
    </source>
</evidence>
<dbReference type="Gene3D" id="3.30.70.3290">
    <property type="match status" value="1"/>
</dbReference>
<dbReference type="InterPro" id="IPR050091">
    <property type="entry name" value="PKS_NRPS_Biosynth_Enz"/>
</dbReference>
<evidence type="ECO:0000313" key="5">
    <source>
        <dbReference type="EMBL" id="ORY56754.1"/>
    </source>
</evidence>
<dbReference type="STRING" id="1754190.A0A1Y2DC80"/>
<dbReference type="PROSITE" id="PS52004">
    <property type="entry name" value="KS3_2"/>
    <property type="match status" value="1"/>
</dbReference>
<dbReference type="SUPFAM" id="SSF53901">
    <property type="entry name" value="Thiolase-like"/>
    <property type="match status" value="1"/>
</dbReference>
<evidence type="ECO:0000256" key="2">
    <source>
        <dbReference type="ARBA" id="ARBA00022553"/>
    </source>
</evidence>
<dbReference type="InterPro" id="IPR016039">
    <property type="entry name" value="Thiolase-like"/>
</dbReference>
<organism evidence="5 6">
    <name type="scientific">Neocallimastix californiae</name>
    <dbReference type="NCBI Taxonomy" id="1754190"/>
    <lineage>
        <taxon>Eukaryota</taxon>
        <taxon>Fungi</taxon>
        <taxon>Fungi incertae sedis</taxon>
        <taxon>Chytridiomycota</taxon>
        <taxon>Chytridiomycota incertae sedis</taxon>
        <taxon>Neocallimastigomycetes</taxon>
        <taxon>Neocallimastigales</taxon>
        <taxon>Neocallimastigaceae</taxon>
        <taxon>Neocallimastix</taxon>
    </lineage>
</organism>
<dbReference type="AlphaFoldDB" id="A0A1Y2DC80"/>
<reference evidence="5 6" key="1">
    <citation type="submission" date="2016-08" db="EMBL/GenBank/DDBJ databases">
        <title>A Parts List for Fungal Cellulosomes Revealed by Comparative Genomics.</title>
        <authorList>
            <consortium name="DOE Joint Genome Institute"/>
            <person name="Haitjema C.H."/>
            <person name="Gilmore S.P."/>
            <person name="Henske J.K."/>
            <person name="Solomon K.V."/>
            <person name="De Groot R."/>
            <person name="Kuo A."/>
            <person name="Mondo S.J."/>
            <person name="Salamov A.A."/>
            <person name="Labutti K."/>
            <person name="Zhao Z."/>
            <person name="Chiniquy J."/>
            <person name="Barry K."/>
            <person name="Brewer H.M."/>
            <person name="Purvine S.O."/>
            <person name="Wright A.T."/>
            <person name="Boxma B."/>
            <person name="Van Alen T."/>
            <person name="Hackstein J.H."/>
            <person name="Baker S.E."/>
            <person name="Grigoriev I.V."/>
            <person name="O'Malley M.A."/>
        </authorList>
    </citation>
    <scope>NUCLEOTIDE SEQUENCE [LARGE SCALE GENOMIC DNA]</scope>
    <source>
        <strain evidence="5 6">G1</strain>
    </source>
</reference>
<dbReference type="PANTHER" id="PTHR43775:SF37">
    <property type="entry name" value="SI:DKEY-61P9.11"/>
    <property type="match status" value="1"/>
</dbReference>
<sequence length="217" mass="24172">MKKALHFAGIQPSDIPYVEAHGTGTPFGDAIEMNALNQVYAGSHSQENPLVVGSVKTNIGHTNEAAGLAGIAKEFTFQYLKSRNSVPIQIASKKIPWEMKENKPRMAQVYSLGLQEKSQSQSQSQGQGQNKNKDSEEDHILTISAKNPSALIESCENYLNLLEMMEYKEENIENLCYTSNVGRQHFDYRIGVSGKNATQELEKKLNQYNEKVSSTEN</sequence>
<dbReference type="Gene3D" id="3.40.47.10">
    <property type="match status" value="1"/>
</dbReference>
<keyword evidence="1" id="KW-0596">Phosphopantetheine</keyword>
<keyword evidence="6" id="KW-1185">Reference proteome</keyword>
<dbReference type="Pfam" id="PF02801">
    <property type="entry name" value="Ketoacyl-synt_C"/>
    <property type="match status" value="1"/>
</dbReference>
<dbReference type="Proteomes" id="UP000193920">
    <property type="component" value="Unassembled WGS sequence"/>
</dbReference>
<feature type="region of interest" description="Disordered" evidence="3">
    <location>
        <begin position="113"/>
        <end position="136"/>
    </location>
</feature>
<evidence type="ECO:0000259" key="4">
    <source>
        <dbReference type="PROSITE" id="PS52004"/>
    </source>
</evidence>
<feature type="compositionally biased region" description="Low complexity" evidence="3">
    <location>
        <begin position="118"/>
        <end position="129"/>
    </location>
</feature>
<dbReference type="OrthoDB" id="329835at2759"/>
<evidence type="ECO:0000313" key="6">
    <source>
        <dbReference type="Proteomes" id="UP000193920"/>
    </source>
</evidence>
<name>A0A1Y2DC80_9FUNG</name>
<dbReference type="GO" id="GO:0006633">
    <property type="term" value="P:fatty acid biosynthetic process"/>
    <property type="evidence" value="ECO:0007669"/>
    <property type="project" value="TreeGrafter"/>
</dbReference>
<accession>A0A1Y2DC80</accession>
<dbReference type="InterPro" id="IPR014031">
    <property type="entry name" value="Ketoacyl_synth_C"/>
</dbReference>